<dbReference type="Pfam" id="PF00078">
    <property type="entry name" value="RVT_1"/>
    <property type="match status" value="1"/>
</dbReference>
<dbReference type="EMBL" id="MN740259">
    <property type="protein sequence ID" value="QHT96558.1"/>
    <property type="molecule type" value="Genomic_DNA"/>
</dbReference>
<sequence>MESAYYSKLFNPLITYKGTDDQMIAYLSYLWKDNTSTRTPIGDANFVNHKQNINVTQFKAIMNKISDNIVFRGNFGAYGEALEKELSLNKKSIIMNYKQSKELYLCLDDLIKYNRIRPELFEKIKYATIFIKHKKGDEKDPKNFRFLSNHHKIFKILDKFWTNSLINILKKNKGLPDRVIVRNNLDREYSVSIKDLALEKLTRFKLGKKIVLLDIQKAFDSVSWNALEKLLLRNITRKVNKQFAEKIVKQYMFLNTERCIKFNSKSIKFNKSIATGLPSSTLVFSLIIEQIIFEWTTKEKCNDELLVNTFVDDMYLEFSDITRCDYLVRSLINYLKDNDFIINESKTKTNIEELQYSKIDCSDCYLGLPFANNDRRYVEECVIMFKNRYYDISIKNMINILESDKDKNIKVRRQILGFFNYKLHGLKLFGRNNLDVLDTLKEYINIIIN</sequence>
<reference evidence="2" key="1">
    <citation type="journal article" date="2020" name="Nature">
        <title>Giant virus diversity and host interactions through global metagenomics.</title>
        <authorList>
            <person name="Schulz F."/>
            <person name="Roux S."/>
            <person name="Paez-Espino D."/>
            <person name="Jungbluth S."/>
            <person name="Walsh D.A."/>
            <person name="Denef V.J."/>
            <person name="McMahon K.D."/>
            <person name="Konstantinidis K.T."/>
            <person name="Eloe-Fadrosh E.A."/>
            <person name="Kyrpides N.C."/>
            <person name="Woyke T."/>
        </authorList>
    </citation>
    <scope>NUCLEOTIDE SEQUENCE</scope>
    <source>
        <strain evidence="2">GVMAG-M-3300024302-11</strain>
    </source>
</reference>
<dbReference type="InterPro" id="IPR000477">
    <property type="entry name" value="RT_dom"/>
</dbReference>
<organism evidence="2">
    <name type="scientific">viral metagenome</name>
    <dbReference type="NCBI Taxonomy" id="1070528"/>
    <lineage>
        <taxon>unclassified sequences</taxon>
        <taxon>metagenomes</taxon>
        <taxon>organismal metagenomes</taxon>
    </lineage>
</organism>
<name>A0A6C0ITM6_9ZZZZ</name>
<dbReference type="PROSITE" id="PS50878">
    <property type="entry name" value="RT_POL"/>
    <property type="match status" value="1"/>
</dbReference>
<dbReference type="AlphaFoldDB" id="A0A6C0ITM6"/>
<evidence type="ECO:0000313" key="2">
    <source>
        <dbReference type="EMBL" id="QHT96558.1"/>
    </source>
</evidence>
<evidence type="ECO:0000259" key="1">
    <source>
        <dbReference type="PROSITE" id="PS50878"/>
    </source>
</evidence>
<protein>
    <recommendedName>
        <fullName evidence="1">Reverse transcriptase domain-containing protein</fullName>
    </recommendedName>
</protein>
<accession>A0A6C0ITM6</accession>
<proteinExistence type="predicted"/>
<feature type="domain" description="Reverse transcriptase" evidence="1">
    <location>
        <begin position="113"/>
        <end position="370"/>
    </location>
</feature>